<evidence type="ECO:0000313" key="2">
    <source>
        <dbReference type="Proteomes" id="UP000095038"/>
    </source>
</evidence>
<evidence type="ECO:0000313" key="1">
    <source>
        <dbReference type="EMBL" id="ODV59361.1"/>
    </source>
</evidence>
<organism evidence="1 2">
    <name type="scientific">Ascoidea rubescens DSM 1968</name>
    <dbReference type="NCBI Taxonomy" id="1344418"/>
    <lineage>
        <taxon>Eukaryota</taxon>
        <taxon>Fungi</taxon>
        <taxon>Dikarya</taxon>
        <taxon>Ascomycota</taxon>
        <taxon>Saccharomycotina</taxon>
        <taxon>Saccharomycetes</taxon>
        <taxon>Ascoideaceae</taxon>
        <taxon>Ascoidea</taxon>
    </lineage>
</organism>
<dbReference type="EMBL" id="KV454486">
    <property type="protein sequence ID" value="ODV59361.1"/>
    <property type="molecule type" value="Genomic_DNA"/>
</dbReference>
<dbReference type="GeneID" id="30964406"/>
<dbReference type="AlphaFoldDB" id="A0A1D2VCK0"/>
<accession>A0A1D2VCK0</accession>
<proteinExistence type="predicted"/>
<dbReference type="OrthoDB" id="4091477at2759"/>
<dbReference type="STRING" id="1344418.A0A1D2VCK0"/>
<dbReference type="Proteomes" id="UP000095038">
    <property type="component" value="Unassembled WGS sequence"/>
</dbReference>
<evidence type="ECO:0008006" key="3">
    <source>
        <dbReference type="Google" id="ProtNLM"/>
    </source>
</evidence>
<keyword evidence="2" id="KW-1185">Reference proteome</keyword>
<dbReference type="RefSeq" id="XP_020045668.1">
    <property type="nucleotide sequence ID" value="XM_020190770.1"/>
</dbReference>
<feature type="non-terminal residue" evidence="1">
    <location>
        <position position="1"/>
    </location>
</feature>
<gene>
    <name evidence="1" type="ORF">ASCRUDRAFT_37525</name>
</gene>
<name>A0A1D2VCK0_9ASCO</name>
<sequence length="124" mass="14711">KTCPVCRRVFVRDLKRHIRIHDDKPRFKCVFHRKDKTNGLKMCLHSTGRFNRPYDHKKHLLNNHFTFEDPHGKKEANLGPKLDCRGSCNYCGKHMTGQEFIEHVDHQNNQKNLCPYLTKLLSKD</sequence>
<reference evidence="2" key="1">
    <citation type="submission" date="2016-05" db="EMBL/GenBank/DDBJ databases">
        <title>Comparative genomics of biotechnologically important yeasts.</title>
        <authorList>
            <consortium name="DOE Joint Genome Institute"/>
            <person name="Riley R."/>
            <person name="Haridas S."/>
            <person name="Wolfe K.H."/>
            <person name="Lopes M.R."/>
            <person name="Hittinger C.T."/>
            <person name="Goker M."/>
            <person name="Salamov A."/>
            <person name="Wisecaver J."/>
            <person name="Long T.M."/>
            <person name="Aerts A.L."/>
            <person name="Barry K."/>
            <person name="Choi C."/>
            <person name="Clum A."/>
            <person name="Coughlan A.Y."/>
            <person name="Deshpande S."/>
            <person name="Douglass A.P."/>
            <person name="Hanson S.J."/>
            <person name="Klenk H.-P."/>
            <person name="Labutti K."/>
            <person name="Lapidus A."/>
            <person name="Lindquist E."/>
            <person name="Lipzen A."/>
            <person name="Meier-Kolthoff J.P."/>
            <person name="Ohm R.A."/>
            <person name="Otillar R.P."/>
            <person name="Pangilinan J."/>
            <person name="Peng Y."/>
            <person name="Rokas A."/>
            <person name="Rosa C.A."/>
            <person name="Scheuner C."/>
            <person name="Sibirny A.A."/>
            <person name="Slot J.C."/>
            <person name="Stielow J.B."/>
            <person name="Sun H."/>
            <person name="Kurtzman C.P."/>
            <person name="Blackwell M."/>
            <person name="Grigoriev I.V."/>
            <person name="Jeffries T.W."/>
        </authorList>
    </citation>
    <scope>NUCLEOTIDE SEQUENCE [LARGE SCALE GENOMIC DNA]</scope>
    <source>
        <strain evidence="2">DSM 1968</strain>
    </source>
</reference>
<protein>
    <recommendedName>
        <fullName evidence="3">C2H2-type domain-containing protein</fullName>
    </recommendedName>
</protein>
<dbReference type="InParanoid" id="A0A1D2VCK0"/>